<feature type="transmembrane region" description="Helical" evidence="5">
    <location>
        <begin position="38"/>
        <end position="69"/>
    </location>
</feature>
<dbReference type="OrthoDB" id="7933078at2759"/>
<keyword evidence="6" id="KW-0675">Receptor</keyword>
<feature type="transmembrane region" description="Helical" evidence="5">
    <location>
        <begin position="81"/>
        <end position="103"/>
    </location>
</feature>
<dbReference type="AlphaFoldDB" id="A0A132A442"/>
<feature type="transmembrane region" description="Helical" evidence="5">
    <location>
        <begin position="165"/>
        <end position="187"/>
    </location>
</feature>
<feature type="transmembrane region" description="Helical" evidence="5">
    <location>
        <begin position="110"/>
        <end position="132"/>
    </location>
</feature>
<protein>
    <submittedName>
        <fullName evidence="6">Glutamate receptor, ionotropic, N-methyl D-aspartate-associated protein 1-like protein</fullName>
    </submittedName>
</protein>
<dbReference type="Proteomes" id="UP000616769">
    <property type="component" value="Unassembled WGS sequence"/>
</dbReference>
<keyword evidence="3 5" id="KW-1133">Transmembrane helix</keyword>
<dbReference type="GO" id="GO:0016020">
    <property type="term" value="C:membrane"/>
    <property type="evidence" value="ECO:0007669"/>
    <property type="project" value="UniProtKB-SubCell"/>
</dbReference>
<keyword evidence="4 5" id="KW-0472">Membrane</keyword>
<keyword evidence="2 5" id="KW-0812">Transmembrane</keyword>
<comment type="caution">
    <text evidence="6">The sequence shown here is derived from an EMBL/GenBank/DDBJ whole genome shotgun (WGS) entry which is preliminary data.</text>
</comment>
<evidence type="ECO:0000313" key="6">
    <source>
        <dbReference type="EMBL" id="KPM05160.1"/>
    </source>
</evidence>
<feature type="transmembrane region" description="Helical" evidence="5">
    <location>
        <begin position="138"/>
        <end position="158"/>
    </location>
</feature>
<evidence type="ECO:0000256" key="3">
    <source>
        <dbReference type="ARBA" id="ARBA00022989"/>
    </source>
</evidence>
<evidence type="ECO:0000256" key="5">
    <source>
        <dbReference type="RuleBase" id="RU004379"/>
    </source>
</evidence>
<dbReference type="PANTHER" id="PTHR23291">
    <property type="entry name" value="BAX INHIBITOR-RELATED"/>
    <property type="match status" value="1"/>
</dbReference>
<dbReference type="Pfam" id="PF01027">
    <property type="entry name" value="Bax1-I"/>
    <property type="match status" value="1"/>
</dbReference>
<evidence type="ECO:0000313" key="7">
    <source>
        <dbReference type="Proteomes" id="UP000616769"/>
    </source>
</evidence>
<sequence>MPSYRIGRTDMERGSVSADSWENVFADKTIRNAFIRKVYGIVAFMLMITFLVIAAMRGMIGFLVLEIILVCCKSVRRSVPYNFILLFLMNLCLSISIGFVCVFYRLDSILIAAGITFVITLLVSIFSSFTSFDFTKLIWIMFMILIAFTLASIAMFFIRNRIAEMIYCTIGVIIFVIYLAIDTQLIVGGRSIELSEEEYILGAIKIYTDIIEIFIYLLHLIQR</sequence>
<comment type="similarity">
    <text evidence="5">Belongs to the BI1 family.</text>
</comment>
<feature type="transmembrane region" description="Helical" evidence="5">
    <location>
        <begin position="199"/>
        <end position="221"/>
    </location>
</feature>
<gene>
    <name evidence="6" type="ORF">QR98_0036190</name>
</gene>
<accession>A0A132A442</accession>
<evidence type="ECO:0000256" key="2">
    <source>
        <dbReference type="ARBA" id="ARBA00022692"/>
    </source>
</evidence>
<organism evidence="6 7">
    <name type="scientific">Sarcoptes scabiei</name>
    <name type="common">Itch mite</name>
    <name type="synonym">Acarus scabiei</name>
    <dbReference type="NCBI Taxonomy" id="52283"/>
    <lineage>
        <taxon>Eukaryota</taxon>
        <taxon>Metazoa</taxon>
        <taxon>Ecdysozoa</taxon>
        <taxon>Arthropoda</taxon>
        <taxon>Chelicerata</taxon>
        <taxon>Arachnida</taxon>
        <taxon>Acari</taxon>
        <taxon>Acariformes</taxon>
        <taxon>Sarcoptiformes</taxon>
        <taxon>Astigmata</taxon>
        <taxon>Psoroptidia</taxon>
        <taxon>Sarcoptoidea</taxon>
        <taxon>Sarcoptidae</taxon>
        <taxon>Sarcoptinae</taxon>
        <taxon>Sarcoptes</taxon>
    </lineage>
</organism>
<evidence type="ECO:0000256" key="1">
    <source>
        <dbReference type="ARBA" id="ARBA00004141"/>
    </source>
</evidence>
<name>A0A132A442_SARSC</name>
<evidence type="ECO:0000256" key="4">
    <source>
        <dbReference type="ARBA" id="ARBA00023136"/>
    </source>
</evidence>
<dbReference type="EMBL" id="JXLN01010125">
    <property type="protein sequence ID" value="KPM05160.1"/>
    <property type="molecule type" value="Genomic_DNA"/>
</dbReference>
<reference evidence="6 7" key="1">
    <citation type="journal article" date="2015" name="Parasit. Vectors">
        <title>Draft genome of the scabies mite.</title>
        <authorList>
            <person name="Rider S.D.Jr."/>
            <person name="Morgan M.S."/>
            <person name="Arlian L.G."/>
        </authorList>
    </citation>
    <scope>NUCLEOTIDE SEQUENCE [LARGE SCALE GENOMIC DNA]</scope>
    <source>
        <strain evidence="6">Arlian Lab</strain>
    </source>
</reference>
<dbReference type="VEuPathDB" id="VectorBase:SSCA008876"/>
<dbReference type="InterPro" id="IPR006214">
    <property type="entry name" value="Bax_inhibitor_1-related"/>
</dbReference>
<dbReference type="PANTHER" id="PTHR23291:SF47">
    <property type="entry name" value="TRANSMEMBRANE BAX INHIBITOR MOTIF CONTAINING 7"/>
    <property type="match status" value="1"/>
</dbReference>
<proteinExistence type="inferred from homology"/>
<comment type="subcellular location">
    <subcellularLocation>
        <location evidence="1">Membrane</location>
        <topology evidence="1">Multi-pass membrane protein</topology>
    </subcellularLocation>
</comment>